<evidence type="ECO:0000256" key="1">
    <source>
        <dbReference type="ARBA" id="ARBA00004477"/>
    </source>
</evidence>
<evidence type="ECO:0000313" key="9">
    <source>
        <dbReference type="Proteomes" id="UP000823388"/>
    </source>
</evidence>
<evidence type="ECO:0000256" key="4">
    <source>
        <dbReference type="ARBA" id="ARBA00022824"/>
    </source>
</evidence>
<feature type="transmembrane region" description="Helical" evidence="7">
    <location>
        <begin position="20"/>
        <end position="39"/>
    </location>
</feature>
<evidence type="ECO:0000256" key="6">
    <source>
        <dbReference type="ARBA" id="ARBA00023136"/>
    </source>
</evidence>
<evidence type="ECO:0000313" key="8">
    <source>
        <dbReference type="EMBL" id="KAG2652911.1"/>
    </source>
</evidence>
<evidence type="ECO:0000256" key="2">
    <source>
        <dbReference type="ARBA" id="ARBA00009950"/>
    </source>
</evidence>
<comment type="caution">
    <text evidence="8">The sequence shown here is derived from an EMBL/GenBank/DDBJ whole genome shotgun (WGS) entry which is preliminary data.</text>
</comment>
<gene>
    <name evidence="8" type="ORF">PVAP13_1NG393700</name>
</gene>
<dbReference type="GO" id="GO:0006624">
    <property type="term" value="P:vacuolar protein processing"/>
    <property type="evidence" value="ECO:0007669"/>
    <property type="project" value="TreeGrafter"/>
</dbReference>
<dbReference type="GO" id="GO:0005789">
    <property type="term" value="C:endoplasmic reticulum membrane"/>
    <property type="evidence" value="ECO:0007669"/>
    <property type="project" value="UniProtKB-SubCell"/>
</dbReference>
<dbReference type="Proteomes" id="UP000823388">
    <property type="component" value="Chromosome 1N"/>
</dbReference>
<evidence type="ECO:0000256" key="3">
    <source>
        <dbReference type="ARBA" id="ARBA00022692"/>
    </source>
</evidence>
<keyword evidence="6 7" id="KW-0472">Membrane</keyword>
<name>A0A8T0WTN8_PANVG</name>
<keyword evidence="9" id="KW-1185">Reference proteome</keyword>
<protein>
    <recommendedName>
        <fullName evidence="10">Transmembrane protein 208</fullName>
    </recommendedName>
</protein>
<keyword evidence="5 7" id="KW-1133">Transmembrane helix</keyword>
<dbReference type="GO" id="GO:0005773">
    <property type="term" value="C:vacuole"/>
    <property type="evidence" value="ECO:0007669"/>
    <property type="project" value="GOC"/>
</dbReference>
<comment type="similarity">
    <text evidence="2">Belongs to the TMEM208 family.</text>
</comment>
<dbReference type="InterPro" id="IPR008506">
    <property type="entry name" value="SND2/TMEM208"/>
</dbReference>
<keyword evidence="4" id="KW-0256">Endoplasmic reticulum</keyword>
<dbReference type="PANTHER" id="PTHR13505:SF7">
    <property type="entry name" value="TRANSMEMBRANE PROTEIN 208"/>
    <property type="match status" value="1"/>
</dbReference>
<accession>A0A8T0WTN8</accession>
<organism evidence="8 9">
    <name type="scientific">Panicum virgatum</name>
    <name type="common">Blackwell switchgrass</name>
    <dbReference type="NCBI Taxonomy" id="38727"/>
    <lineage>
        <taxon>Eukaryota</taxon>
        <taxon>Viridiplantae</taxon>
        <taxon>Streptophyta</taxon>
        <taxon>Embryophyta</taxon>
        <taxon>Tracheophyta</taxon>
        <taxon>Spermatophyta</taxon>
        <taxon>Magnoliopsida</taxon>
        <taxon>Liliopsida</taxon>
        <taxon>Poales</taxon>
        <taxon>Poaceae</taxon>
        <taxon>PACMAD clade</taxon>
        <taxon>Panicoideae</taxon>
        <taxon>Panicodae</taxon>
        <taxon>Paniceae</taxon>
        <taxon>Panicinae</taxon>
        <taxon>Panicum</taxon>
        <taxon>Panicum sect. Hiantes</taxon>
    </lineage>
</organism>
<dbReference type="PANTHER" id="PTHR13505">
    <property type="entry name" value="TRANSMEMBRANE PROTEIN 208"/>
    <property type="match status" value="1"/>
</dbReference>
<dbReference type="Pfam" id="PF05620">
    <property type="entry name" value="TMEM208_SND2"/>
    <property type="match status" value="1"/>
</dbReference>
<keyword evidence="3 7" id="KW-0812">Transmembrane</keyword>
<evidence type="ECO:0008006" key="10">
    <source>
        <dbReference type="Google" id="ProtNLM"/>
    </source>
</evidence>
<evidence type="ECO:0000256" key="5">
    <source>
        <dbReference type="ARBA" id="ARBA00022989"/>
    </source>
</evidence>
<sequence>MAKQGAKKMKDENRKRLDLLLRIILISSAIYIVARMAIMHSSFTWKHWIGFMLTSAAYFLPYKQLASMAKPVYSDNGELLDGGFDLSTGGICEYLYDVIYITVFVQLMSIISEKFWWTYLVVRQHTPYVFLNIVLPSNRFRALACTLLGLNFTEHLYSVKSLVVVLAEQSCLIRNIGHMSDMPSLYFGHCLS</sequence>
<dbReference type="EMBL" id="CM029038">
    <property type="protein sequence ID" value="KAG2652911.1"/>
    <property type="molecule type" value="Genomic_DNA"/>
</dbReference>
<reference evidence="8" key="1">
    <citation type="submission" date="2020-05" db="EMBL/GenBank/DDBJ databases">
        <title>WGS assembly of Panicum virgatum.</title>
        <authorList>
            <person name="Lovell J.T."/>
            <person name="Jenkins J."/>
            <person name="Shu S."/>
            <person name="Juenger T.E."/>
            <person name="Schmutz J."/>
        </authorList>
    </citation>
    <scope>NUCLEOTIDE SEQUENCE</scope>
    <source>
        <strain evidence="8">AP13</strain>
    </source>
</reference>
<evidence type="ECO:0000256" key="7">
    <source>
        <dbReference type="SAM" id="Phobius"/>
    </source>
</evidence>
<proteinExistence type="inferred from homology"/>
<comment type="subcellular location">
    <subcellularLocation>
        <location evidence="1">Endoplasmic reticulum membrane</location>
        <topology evidence="1">Multi-pass membrane protein</topology>
    </subcellularLocation>
</comment>
<dbReference type="AlphaFoldDB" id="A0A8T0WTN8"/>